<feature type="region of interest" description="Disordered" evidence="1">
    <location>
        <begin position="101"/>
        <end position="123"/>
    </location>
</feature>
<name>A0AAD9PWW4_ACRCE</name>
<gene>
    <name evidence="2" type="ORF">P5673_028555</name>
</gene>
<organism evidence="2 3">
    <name type="scientific">Acropora cervicornis</name>
    <name type="common">Staghorn coral</name>
    <dbReference type="NCBI Taxonomy" id="6130"/>
    <lineage>
        <taxon>Eukaryota</taxon>
        <taxon>Metazoa</taxon>
        <taxon>Cnidaria</taxon>
        <taxon>Anthozoa</taxon>
        <taxon>Hexacorallia</taxon>
        <taxon>Scleractinia</taxon>
        <taxon>Astrocoeniina</taxon>
        <taxon>Acroporidae</taxon>
        <taxon>Acropora</taxon>
    </lineage>
</organism>
<sequence length="1551" mass="174552">MPPKRKLDANVERCILHASGIQHNKFTSFNNVKGSASEKLANLLDIRKKRLNELHDSPYRMEDICSLIPESLANVNIEEVGHHRGCYQNFTKNLDRLRSDTSTVENTKLTRSPRKPSASNDSGKFPTECIFCEKQTTRKSLGKKEQCVTFAVFKDNRGVKLDPTWKQIEPRALAMGDNRLFRKVQGQDLFAREAKYHSSCRKAFNLRYINHLRDTSSKKEGPPTEQEQKTLAHQKALDVVIAYMQESVIAQDEVVELRALRLLYVKELDKNGFPSPDYRSENLKTKLEKHEIGELIEFTKVNPGDYKNCIMLTLVYSASINRADAVAHAYKLGTIDRYQDVALLLHQAIYNAFKESEPLPWPPTAEDLNVNSLDEVLPSELETFLNCVVSGDAKVDKGDKMKRTVLSIGQDICRAATNGEWKLPKHILLCATVRHLYRSKLLTTILARLGHCETYDFGLELETAIAKTLDDVSTTLTPQIIKGEGNEVFHFEWDNMNKITTNIHGSNVVNSTAGIMIQEVKSGFSATDERVHPVYKRDTKRSLKVVDTSETLAPFHIYNRTGPKLPEGATFTPPPENNVEFSKALREYEIWLMTRVAGSKGVKQIVPGFGGFISATGVKPDKKSTIEYLTPIHQPFTDYAVIKELLKRSEEATSEVGQEYVINTFDLGGCMKALPLIWNIPQQYTKHLVSPGPFHTGMNYIGMVTANKCRGSGYSDILIEAGFFTNGCLTSVLKGKAYAKALFCLRTVTEAMERLLLDRFLEEEEVEIPHPVALLNLAQSCDRQNLNLALQDPSTLATLNQFDAFQDKVRSGYLGKTAQFWMSVIDHTRLILMLQFSVRTNNLALFHKYLVWLDLFLTNIEASHPGAKKLLKKGGIAVARSLIPGSLSAVDKTMEETFMKFAKSAGGFSGLFSMFGAYQRWCRTTSTRAQYYENMLEMCGLLDDPECPKAGRHRELERAEIKKSEEAVTRTITAIESFTNPFNVADKDHLYSLASGAPVPPEAELDVLQAEQIGKEAKEKFVKERFESGSSEALFFEPIKRQRLKTMEASSKVVKLTASEGKYREQSDLAFVLLVKSQQLDQPIDLAELMKYSLTPVPHSLGTPDGFLNNTNKAAMMHFMLEDVSEEVTYPTESIFIQDGNALFHALNNLPPTFGAICLKILDQMVAKKDFIFSTDSYHPDSIKSQERLRRGYSQKLIVDGPATRKPVDFKLFLANEENKRQLCQLLLRVWGSEVAAKRLEKATRSVTANEIHELTSNQEETDTRVVLYLKFAAQMGYKSAVVRTPDTDILIILLHHAHALQITIYLDTGMGKHRRLINVSDLAERKGAEYCTAILGLYVFTGEDATSAFKGKGKVGPLKKLHNHQTFNTTFRSLGDDWSVGAEIIDELEAFTCLMYGYAREKSLNTVRSLMLKKMVGEDARLTAKSKVDLSRLPPCRDNLVPHIQRVNHRLASYKRAGQATFWRPKPHDPGQGWEKNDTGSLEPIWSSSPILPPSLIDLIDPSSEEESAVEEETDQELDFSEVFDCDEDDCSTLTSKSVFIGKLIFLQNQ</sequence>
<dbReference type="PANTHER" id="PTHR46704:SF1">
    <property type="entry name" value="TELOMERE LENGTH REGULATION PROTEIN TEL2 HOMOLOG"/>
    <property type="match status" value="1"/>
</dbReference>
<feature type="compositionally biased region" description="Polar residues" evidence="1">
    <location>
        <begin position="101"/>
        <end position="110"/>
    </location>
</feature>
<keyword evidence="3" id="KW-1185">Reference proteome</keyword>
<dbReference type="PANTHER" id="PTHR46704">
    <property type="entry name" value="CXC DOMAIN-CONTAINING PROTEIN-RELATED"/>
    <property type="match status" value="1"/>
</dbReference>
<reference evidence="2" key="1">
    <citation type="journal article" date="2023" name="G3 (Bethesda)">
        <title>Whole genome assembly and annotation of the endangered Caribbean coral Acropora cervicornis.</title>
        <authorList>
            <person name="Selwyn J.D."/>
            <person name="Vollmer S.V."/>
        </authorList>
    </citation>
    <scope>NUCLEOTIDE SEQUENCE</scope>
    <source>
        <strain evidence="2">K2</strain>
    </source>
</reference>
<evidence type="ECO:0000313" key="2">
    <source>
        <dbReference type="EMBL" id="KAK2550687.1"/>
    </source>
</evidence>
<evidence type="ECO:0000256" key="1">
    <source>
        <dbReference type="SAM" id="MobiDB-lite"/>
    </source>
</evidence>
<dbReference type="EMBL" id="JARQWQ010000107">
    <property type="protein sequence ID" value="KAK2550687.1"/>
    <property type="molecule type" value="Genomic_DNA"/>
</dbReference>
<protein>
    <submittedName>
        <fullName evidence="2">Uncharacterized protein</fullName>
    </submittedName>
</protein>
<dbReference type="Proteomes" id="UP001249851">
    <property type="component" value="Unassembled WGS sequence"/>
</dbReference>
<accession>A0AAD9PWW4</accession>
<reference evidence="2" key="2">
    <citation type="journal article" date="2023" name="Science">
        <title>Genomic signatures of disease resistance in endangered staghorn corals.</title>
        <authorList>
            <person name="Vollmer S.V."/>
            <person name="Selwyn J.D."/>
            <person name="Despard B.A."/>
            <person name="Roesel C.L."/>
        </authorList>
    </citation>
    <scope>NUCLEOTIDE SEQUENCE</scope>
    <source>
        <strain evidence="2">K2</strain>
    </source>
</reference>
<evidence type="ECO:0000313" key="3">
    <source>
        <dbReference type="Proteomes" id="UP001249851"/>
    </source>
</evidence>
<comment type="caution">
    <text evidence="2">The sequence shown here is derived from an EMBL/GenBank/DDBJ whole genome shotgun (WGS) entry which is preliminary data.</text>
</comment>
<proteinExistence type="predicted"/>